<dbReference type="Proteomes" id="UP001152447">
    <property type="component" value="Unassembled WGS sequence"/>
</dbReference>
<feature type="binding site" evidence="9">
    <location>
        <position position="341"/>
    </location>
    <ligand>
        <name>ATP</name>
        <dbReference type="ChEBI" id="CHEBI:30616"/>
    </ligand>
</feature>
<evidence type="ECO:0000256" key="8">
    <source>
        <dbReference type="ARBA" id="ARBA00023315"/>
    </source>
</evidence>
<dbReference type="GO" id="GO:0005524">
    <property type="term" value="F:ATP binding"/>
    <property type="evidence" value="ECO:0007669"/>
    <property type="project" value="UniProtKB-UniRule"/>
</dbReference>
<dbReference type="GO" id="GO:1904812">
    <property type="term" value="P:rRNA acetylation involved in maturation of SSU-rRNA"/>
    <property type="evidence" value="ECO:0007669"/>
    <property type="project" value="TreeGrafter"/>
</dbReference>
<dbReference type="EMBL" id="CAMAPB010000065">
    <property type="protein sequence ID" value="CAH9064920.1"/>
    <property type="molecule type" value="Genomic_DNA"/>
</dbReference>
<evidence type="ECO:0000256" key="6">
    <source>
        <dbReference type="ARBA" id="ARBA00022840"/>
    </source>
</evidence>
<keyword evidence="12" id="KW-1185">Reference proteome</keyword>
<feature type="binding site" evidence="9">
    <location>
        <position position="179"/>
    </location>
    <ligand>
        <name>ATP</name>
        <dbReference type="ChEBI" id="CHEBI:30616"/>
    </ligand>
</feature>
<dbReference type="InterPro" id="IPR000182">
    <property type="entry name" value="GNAT_dom"/>
</dbReference>
<dbReference type="Gene3D" id="3.40.50.300">
    <property type="entry name" value="P-loop containing nucleotide triphosphate hydrolases"/>
    <property type="match status" value="1"/>
</dbReference>
<dbReference type="SUPFAM" id="SSF52540">
    <property type="entry name" value="P-loop containing nucleoside triphosphate hydrolases"/>
    <property type="match status" value="1"/>
</dbReference>
<dbReference type="HAMAP" id="MF_01886">
    <property type="entry name" value="tRNA_acetyltr_TmcA"/>
    <property type="match status" value="1"/>
</dbReference>
<keyword evidence="3 9" id="KW-0808">Transferase</keyword>
<organism evidence="11 12">
    <name type="scientific">Pseudoalteromonas haloplanktis</name>
    <name type="common">Alteromonas haloplanktis</name>
    <dbReference type="NCBI Taxonomy" id="228"/>
    <lineage>
        <taxon>Bacteria</taxon>
        <taxon>Pseudomonadati</taxon>
        <taxon>Pseudomonadota</taxon>
        <taxon>Gammaproteobacteria</taxon>
        <taxon>Alteromonadales</taxon>
        <taxon>Pseudoalteromonadaceae</taxon>
        <taxon>Pseudoalteromonas</taxon>
    </lineage>
</organism>
<evidence type="ECO:0000313" key="12">
    <source>
        <dbReference type="Proteomes" id="UP001152447"/>
    </source>
</evidence>
<dbReference type="Pfam" id="PF05127">
    <property type="entry name" value="NAT10_TcmA_helicase"/>
    <property type="match status" value="1"/>
</dbReference>
<reference evidence="11" key="1">
    <citation type="submission" date="2022-07" db="EMBL/GenBank/DDBJ databases">
        <authorList>
            <person name="Criscuolo A."/>
        </authorList>
    </citation>
    <scope>NUCLEOTIDE SEQUENCE</scope>
    <source>
        <strain evidence="11">CIP103197</strain>
    </source>
</reference>
<keyword evidence="4 9" id="KW-0819">tRNA processing</keyword>
<keyword evidence="6 9" id="KW-0067">ATP-binding</keyword>
<evidence type="ECO:0000256" key="9">
    <source>
        <dbReference type="HAMAP-Rule" id="MF_01886"/>
    </source>
</evidence>
<dbReference type="GO" id="GO:0051391">
    <property type="term" value="P:tRNA acetylation"/>
    <property type="evidence" value="ECO:0007669"/>
    <property type="project" value="UniProtKB-UniRule"/>
</dbReference>
<sequence length="696" mass="78916">MQDYKPFNRVIEHLQQQLTNAKHRQLLLLTGDKNWCYEQCTQLLAQLQQPSFVLSKNTNLVNAHWPEHTHQILGQECAHAVYDGYSGLVPDKLAALAGVVQAGGFLIVLLPPLESLEHWCDPALPLFQSFGQAHQYSFFNQRLKHLLSSASLLHFNQQDGWVTLADIDTSAGTIDFTEQQQCVELIKKNAHGRANRPLLINADRGRGKSAALGIAASELSDKKILISSMQFRALHSSFKHLANALNLEYQAGNKCIANMQYIAPDQLLNEQPECDLLLIDEAAAIPVPMLIKLLHLYPRVVFSSTMVGYEGNGRGYILKFTRYIKTHFKNMRSMTLEQPIRFAKQDPLELHIRTLLALDAEHHSLTLHSTPLQFKQLQAHQLASNELLLYQVIGLLTLAHYQTSVNDLRHLLDATKQHVFVCQQGDNILGVCLVAIEGGFTTSLSNEIAQGKRRPQGHLMAQTLAQLSFNADVLKQHCARVVRIAIDPQHHNKKIGTQLLKYCEQQLQSECHWFGASFGGNAQLLSFWQSNGFDLVKLGFQKDKATGEHSALVVKSLTKSDHLVEQLVAQFEADFPLQLLDHYSQLDYQLVAKIVSHFNTHTDSITEQSRLKSMLTSDYQIFNIKPLLWRRFWALPYSLPTDDDNFQYVFIRLVLQNWTPKNIQSQLGLNGTKSFNTLFKKAVNNWYERISHNSKP</sequence>
<proteinExistence type="inferred from homology"/>
<dbReference type="Pfam" id="PF13718">
    <property type="entry name" value="GNAT_acetyltr_2"/>
    <property type="match status" value="1"/>
</dbReference>
<evidence type="ECO:0000256" key="7">
    <source>
        <dbReference type="ARBA" id="ARBA00022884"/>
    </source>
</evidence>
<dbReference type="AlphaFoldDB" id="A0A9W4VUR0"/>
<evidence type="ECO:0000313" key="11">
    <source>
        <dbReference type="EMBL" id="CAH9064920.1"/>
    </source>
</evidence>
<dbReference type="InterPro" id="IPR024914">
    <property type="entry name" value="tRNA_acetyltr_TmcA"/>
</dbReference>
<dbReference type="GO" id="GO:1990883">
    <property type="term" value="F:18S rRNA cytidine N-acetyltransferase activity"/>
    <property type="evidence" value="ECO:0007669"/>
    <property type="project" value="TreeGrafter"/>
</dbReference>
<evidence type="ECO:0000256" key="1">
    <source>
        <dbReference type="ARBA" id="ARBA00022490"/>
    </source>
</evidence>
<evidence type="ECO:0000259" key="10">
    <source>
        <dbReference type="PROSITE" id="PS51186"/>
    </source>
</evidence>
<dbReference type="GO" id="GO:0051392">
    <property type="term" value="F:tRNA cytidine N4-acetyltransferase activity"/>
    <property type="evidence" value="ECO:0007669"/>
    <property type="project" value="UniProtKB-UniRule"/>
</dbReference>
<accession>A0A9W4VUR0</accession>
<comment type="caution">
    <text evidence="11">The sequence shown here is derived from an EMBL/GenBank/DDBJ whole genome shotgun (WGS) entry which is preliminary data.</text>
</comment>
<dbReference type="GO" id="GO:0002101">
    <property type="term" value="P:tRNA wobble cytosine modification"/>
    <property type="evidence" value="ECO:0007669"/>
    <property type="project" value="UniProtKB-UniRule"/>
</dbReference>
<dbReference type="PANTHER" id="PTHR10925">
    <property type="entry name" value="N-ACETYLTRANSFERASE 10"/>
    <property type="match status" value="1"/>
</dbReference>
<evidence type="ECO:0000256" key="3">
    <source>
        <dbReference type="ARBA" id="ARBA00022679"/>
    </source>
</evidence>
<dbReference type="InterPro" id="IPR032672">
    <property type="entry name" value="TmcA/NAT10/Kre33"/>
</dbReference>
<dbReference type="InterPro" id="IPR007807">
    <property type="entry name" value="TcmA/NAT10_helicase"/>
</dbReference>
<dbReference type="GO" id="GO:0005737">
    <property type="term" value="C:cytoplasm"/>
    <property type="evidence" value="ECO:0007669"/>
    <property type="project" value="UniProtKB-SubCell"/>
</dbReference>
<comment type="subcellular location">
    <subcellularLocation>
        <location evidence="9">Cytoplasm</location>
    </subcellularLocation>
</comment>
<dbReference type="PANTHER" id="PTHR10925:SF5">
    <property type="entry name" value="RNA CYTIDINE ACETYLTRANSFERASE"/>
    <property type="match status" value="1"/>
</dbReference>
<dbReference type="EC" id="2.3.1.193" evidence="9"/>
<dbReference type="SUPFAM" id="SSF55729">
    <property type="entry name" value="Acyl-CoA N-acyltransferases (Nat)"/>
    <property type="match status" value="1"/>
</dbReference>
<dbReference type="PROSITE" id="PS51186">
    <property type="entry name" value="GNAT"/>
    <property type="match status" value="1"/>
</dbReference>
<comment type="similarity">
    <text evidence="9">Belongs to the TmcA family.</text>
</comment>
<gene>
    <name evidence="9 11" type="primary">tmcA</name>
    <name evidence="11" type="ORF">PSEHALCIP103_03264</name>
</gene>
<protein>
    <recommendedName>
        <fullName evidence="9">tRNA(Met) cytidine acetyltransferase TmcA</fullName>
        <ecNumber evidence="9">2.3.1.193</ecNumber>
    </recommendedName>
</protein>
<dbReference type="InterPro" id="IPR027417">
    <property type="entry name" value="P-loop_NTPase"/>
</dbReference>
<dbReference type="RefSeq" id="WP_262977273.1">
    <property type="nucleotide sequence ID" value="NZ_CAMAPB010000065.1"/>
</dbReference>
<dbReference type="Gene3D" id="3.40.630.30">
    <property type="match status" value="1"/>
</dbReference>
<keyword evidence="2 9" id="KW-0820">tRNA-binding</keyword>
<keyword evidence="8 9" id="KW-0012">Acyltransferase</keyword>
<comment type="function">
    <text evidence="9">Catalyzes the formation of N(4)-acetylcytidine (ac(4)C) at the wobble position of tRNA(Met), by using acetyl-CoA as an acetyl donor and ATP (or GTP).</text>
</comment>
<evidence type="ECO:0000256" key="4">
    <source>
        <dbReference type="ARBA" id="ARBA00022694"/>
    </source>
</evidence>
<keyword evidence="1 9" id="KW-0963">Cytoplasm</keyword>
<name>A0A9W4VUR0_PSEHA</name>
<dbReference type="Gene3D" id="3.40.50.11040">
    <property type="match status" value="1"/>
</dbReference>
<feature type="domain" description="N-acetyltransferase" evidence="10">
    <location>
        <begin position="379"/>
        <end position="560"/>
    </location>
</feature>
<dbReference type="CDD" id="cd04301">
    <property type="entry name" value="NAT_SF"/>
    <property type="match status" value="1"/>
</dbReference>
<dbReference type="Pfam" id="PF08351">
    <property type="entry name" value="TmcA_N"/>
    <property type="match status" value="1"/>
</dbReference>
<keyword evidence="7 9" id="KW-0694">RNA-binding</keyword>
<dbReference type="InterPro" id="IPR013562">
    <property type="entry name" value="TmcA/NAT10_N"/>
</dbReference>
<comment type="caution">
    <text evidence="9">Lacks conserved residue(s) required for the propagation of feature annotation.</text>
</comment>
<dbReference type="InterPro" id="IPR016181">
    <property type="entry name" value="Acyl_CoA_acyltransferase"/>
</dbReference>
<evidence type="ECO:0000256" key="5">
    <source>
        <dbReference type="ARBA" id="ARBA00022741"/>
    </source>
</evidence>
<evidence type="ECO:0000256" key="2">
    <source>
        <dbReference type="ARBA" id="ARBA00022555"/>
    </source>
</evidence>
<comment type="catalytic activity">
    <reaction evidence="9">
        <text>cytidine(34) in elongator tRNA(Met) + acetyl-CoA + ATP + H2O = N(4)-acetylcytidine(34) in elongator tRNA(Met) + ADP + phosphate + CoA + H(+)</text>
        <dbReference type="Rhea" id="RHEA:43788"/>
        <dbReference type="Rhea" id="RHEA-COMP:10693"/>
        <dbReference type="Rhea" id="RHEA-COMP:10694"/>
        <dbReference type="ChEBI" id="CHEBI:15377"/>
        <dbReference type="ChEBI" id="CHEBI:15378"/>
        <dbReference type="ChEBI" id="CHEBI:30616"/>
        <dbReference type="ChEBI" id="CHEBI:43474"/>
        <dbReference type="ChEBI" id="CHEBI:57287"/>
        <dbReference type="ChEBI" id="CHEBI:57288"/>
        <dbReference type="ChEBI" id="CHEBI:74900"/>
        <dbReference type="ChEBI" id="CHEBI:82748"/>
        <dbReference type="ChEBI" id="CHEBI:456216"/>
        <dbReference type="EC" id="2.3.1.193"/>
    </reaction>
</comment>
<keyword evidence="5 9" id="KW-0547">Nucleotide-binding</keyword>
<dbReference type="GO" id="GO:0000049">
    <property type="term" value="F:tRNA binding"/>
    <property type="evidence" value="ECO:0007669"/>
    <property type="project" value="UniProtKB-UniRule"/>
</dbReference>